<proteinExistence type="predicted"/>
<name>A0A6A6URA6_9PEZI</name>
<keyword evidence="3" id="KW-1185">Reference proteome</keyword>
<feature type="region of interest" description="Disordered" evidence="1">
    <location>
        <begin position="129"/>
        <end position="150"/>
    </location>
</feature>
<dbReference type="EMBL" id="MU004231">
    <property type="protein sequence ID" value="KAF2673993.1"/>
    <property type="molecule type" value="Genomic_DNA"/>
</dbReference>
<reference evidence="2" key="1">
    <citation type="journal article" date="2020" name="Stud. Mycol.">
        <title>101 Dothideomycetes genomes: a test case for predicting lifestyles and emergence of pathogens.</title>
        <authorList>
            <person name="Haridas S."/>
            <person name="Albert R."/>
            <person name="Binder M."/>
            <person name="Bloem J."/>
            <person name="Labutti K."/>
            <person name="Salamov A."/>
            <person name="Andreopoulos B."/>
            <person name="Baker S."/>
            <person name="Barry K."/>
            <person name="Bills G."/>
            <person name="Bluhm B."/>
            <person name="Cannon C."/>
            <person name="Castanera R."/>
            <person name="Culley D."/>
            <person name="Daum C."/>
            <person name="Ezra D."/>
            <person name="Gonzalez J."/>
            <person name="Henrissat B."/>
            <person name="Kuo A."/>
            <person name="Liang C."/>
            <person name="Lipzen A."/>
            <person name="Lutzoni F."/>
            <person name="Magnuson J."/>
            <person name="Mondo S."/>
            <person name="Nolan M."/>
            <person name="Ohm R."/>
            <person name="Pangilinan J."/>
            <person name="Park H.-J."/>
            <person name="Ramirez L."/>
            <person name="Alfaro M."/>
            <person name="Sun H."/>
            <person name="Tritt A."/>
            <person name="Yoshinaga Y."/>
            <person name="Zwiers L.-H."/>
            <person name="Turgeon B."/>
            <person name="Goodwin S."/>
            <person name="Spatafora J."/>
            <person name="Crous P."/>
            <person name="Grigoriev I."/>
        </authorList>
    </citation>
    <scope>NUCLEOTIDE SEQUENCE</scope>
    <source>
        <strain evidence="2">CBS 115976</strain>
    </source>
</reference>
<organism evidence="2 3">
    <name type="scientific">Microthyrium microscopicum</name>
    <dbReference type="NCBI Taxonomy" id="703497"/>
    <lineage>
        <taxon>Eukaryota</taxon>
        <taxon>Fungi</taxon>
        <taxon>Dikarya</taxon>
        <taxon>Ascomycota</taxon>
        <taxon>Pezizomycotina</taxon>
        <taxon>Dothideomycetes</taxon>
        <taxon>Dothideomycetes incertae sedis</taxon>
        <taxon>Microthyriales</taxon>
        <taxon>Microthyriaceae</taxon>
        <taxon>Microthyrium</taxon>
    </lineage>
</organism>
<gene>
    <name evidence="2" type="ORF">BT63DRAFT_422092</name>
</gene>
<sequence length="150" mass="16874">MTDPKEDATSAPDRNVVPIAEDRQAALSSALEQFSDTVTLKELLKATLPFPVFFEEDVDPKATEAIRKELQTVKSENGGLHFTNKLLSEYLNSLPDKIKAASADESKDMRIKELEEQVEYKNRKLAYYRGDHAQSEGEERGRSGARQDDI</sequence>
<evidence type="ECO:0000256" key="1">
    <source>
        <dbReference type="SAM" id="MobiDB-lite"/>
    </source>
</evidence>
<evidence type="ECO:0000313" key="3">
    <source>
        <dbReference type="Proteomes" id="UP000799302"/>
    </source>
</evidence>
<dbReference type="AlphaFoldDB" id="A0A6A6URA6"/>
<accession>A0A6A6URA6</accession>
<protein>
    <submittedName>
        <fullName evidence="2">Uncharacterized protein</fullName>
    </submittedName>
</protein>
<dbReference type="Proteomes" id="UP000799302">
    <property type="component" value="Unassembled WGS sequence"/>
</dbReference>
<evidence type="ECO:0000313" key="2">
    <source>
        <dbReference type="EMBL" id="KAF2673993.1"/>
    </source>
</evidence>